<evidence type="ECO:0000256" key="1">
    <source>
        <dbReference type="ARBA" id="ARBA00022714"/>
    </source>
</evidence>
<dbReference type="PANTHER" id="PTHR44379">
    <property type="entry name" value="OXIDOREDUCTASE WITH IRON-SULFUR SUBUNIT"/>
    <property type="match status" value="1"/>
</dbReference>
<feature type="domain" description="2Fe-2S ferredoxin-type" evidence="6">
    <location>
        <begin position="10"/>
        <end position="86"/>
    </location>
</feature>
<evidence type="ECO:0000313" key="7">
    <source>
        <dbReference type="EMBL" id="TDR34172.1"/>
    </source>
</evidence>
<dbReference type="Pfam" id="PF00111">
    <property type="entry name" value="Fer2"/>
    <property type="match status" value="1"/>
</dbReference>
<dbReference type="Pfam" id="PF01799">
    <property type="entry name" value="Fer2_2"/>
    <property type="match status" value="1"/>
</dbReference>
<proteinExistence type="predicted"/>
<organism evidence="7 8">
    <name type="scientific">Aquamicrobium defluvii</name>
    <dbReference type="NCBI Taxonomy" id="69279"/>
    <lineage>
        <taxon>Bacteria</taxon>
        <taxon>Pseudomonadati</taxon>
        <taxon>Pseudomonadota</taxon>
        <taxon>Alphaproteobacteria</taxon>
        <taxon>Hyphomicrobiales</taxon>
        <taxon>Phyllobacteriaceae</taxon>
        <taxon>Aquamicrobium</taxon>
    </lineage>
</organism>
<dbReference type="GO" id="GO:0016491">
    <property type="term" value="F:oxidoreductase activity"/>
    <property type="evidence" value="ECO:0007669"/>
    <property type="project" value="UniProtKB-KW"/>
</dbReference>
<keyword evidence="8" id="KW-1185">Reference proteome</keyword>
<name>A0A4R6YDX0_9HYPH</name>
<evidence type="ECO:0000256" key="4">
    <source>
        <dbReference type="ARBA" id="ARBA00023004"/>
    </source>
</evidence>
<dbReference type="GO" id="GO:0046872">
    <property type="term" value="F:metal ion binding"/>
    <property type="evidence" value="ECO:0007669"/>
    <property type="project" value="UniProtKB-KW"/>
</dbReference>
<dbReference type="InterPro" id="IPR051452">
    <property type="entry name" value="Diverse_Oxidoreductases"/>
</dbReference>
<keyword evidence="2" id="KW-0479">Metal-binding</keyword>
<sequence>MRIINSNEMSAVTVELNGEKVTALASPRMLLSDFLRHSAGSTGTHVGCEHGVCGCCTVKVDGVASRSCLMLAMQADGRRIETVEGLATDADNMAPLQRAFRRHHALQCGFCTPGILMSFSDFLGRNPNPGEDEVREVLGGHICRCTGYEGLMRAIMEAASEMRGEPVPAASDTV</sequence>
<accession>A0A4R6YDX0</accession>
<dbReference type="Gene3D" id="3.10.20.30">
    <property type="match status" value="1"/>
</dbReference>
<keyword evidence="4" id="KW-0408">Iron</keyword>
<gene>
    <name evidence="7" type="ORF">DES43_11677</name>
</gene>
<dbReference type="SUPFAM" id="SSF54292">
    <property type="entry name" value="2Fe-2S ferredoxin-like"/>
    <property type="match status" value="1"/>
</dbReference>
<dbReference type="PROSITE" id="PS51085">
    <property type="entry name" value="2FE2S_FER_2"/>
    <property type="match status" value="1"/>
</dbReference>
<reference evidence="7 8" key="1">
    <citation type="submission" date="2019-03" db="EMBL/GenBank/DDBJ databases">
        <title>Genomic Encyclopedia of Type Strains, Phase IV (KMG-IV): sequencing the most valuable type-strain genomes for metagenomic binning, comparative biology and taxonomic classification.</title>
        <authorList>
            <person name="Goeker M."/>
        </authorList>
    </citation>
    <scope>NUCLEOTIDE SEQUENCE [LARGE SCALE GENOMIC DNA]</scope>
    <source>
        <strain evidence="7 8">DSM 11603</strain>
    </source>
</reference>
<dbReference type="AlphaFoldDB" id="A0A4R6YDX0"/>
<dbReference type="InterPro" id="IPR002888">
    <property type="entry name" value="2Fe-2S-bd"/>
</dbReference>
<dbReference type="RefSeq" id="WP_133675595.1">
    <property type="nucleotide sequence ID" value="NZ_SNZF01000016.1"/>
</dbReference>
<keyword evidence="5" id="KW-0411">Iron-sulfur</keyword>
<protein>
    <submittedName>
        <fullName evidence="7">2-furoyl-CoA dehydrogenase 2Fe-2S iron sulfur subunit</fullName>
    </submittedName>
</protein>
<evidence type="ECO:0000256" key="3">
    <source>
        <dbReference type="ARBA" id="ARBA00023002"/>
    </source>
</evidence>
<evidence type="ECO:0000313" key="8">
    <source>
        <dbReference type="Proteomes" id="UP000294958"/>
    </source>
</evidence>
<keyword evidence="3" id="KW-0560">Oxidoreductase</keyword>
<dbReference type="InterPro" id="IPR012675">
    <property type="entry name" value="Beta-grasp_dom_sf"/>
</dbReference>
<dbReference type="InterPro" id="IPR036884">
    <property type="entry name" value="2Fe-2S-bd_dom_sf"/>
</dbReference>
<evidence type="ECO:0000256" key="2">
    <source>
        <dbReference type="ARBA" id="ARBA00022723"/>
    </source>
</evidence>
<keyword evidence="1" id="KW-0001">2Fe-2S</keyword>
<dbReference type="CDD" id="cd00207">
    <property type="entry name" value="fer2"/>
    <property type="match status" value="1"/>
</dbReference>
<dbReference type="GO" id="GO:0051537">
    <property type="term" value="F:2 iron, 2 sulfur cluster binding"/>
    <property type="evidence" value="ECO:0007669"/>
    <property type="project" value="UniProtKB-KW"/>
</dbReference>
<comment type="caution">
    <text evidence="7">The sequence shown here is derived from an EMBL/GenBank/DDBJ whole genome shotgun (WGS) entry which is preliminary data.</text>
</comment>
<dbReference type="SUPFAM" id="SSF47741">
    <property type="entry name" value="CO dehydrogenase ISP C-domain like"/>
    <property type="match status" value="1"/>
</dbReference>
<evidence type="ECO:0000259" key="6">
    <source>
        <dbReference type="PROSITE" id="PS51085"/>
    </source>
</evidence>
<dbReference type="PANTHER" id="PTHR44379:SF5">
    <property type="entry name" value="OXIDOREDUCTASE WITH IRON-SULFUR SUBUNIT"/>
    <property type="match status" value="1"/>
</dbReference>
<dbReference type="Proteomes" id="UP000294958">
    <property type="component" value="Unassembled WGS sequence"/>
</dbReference>
<dbReference type="InterPro" id="IPR036010">
    <property type="entry name" value="2Fe-2S_ferredoxin-like_sf"/>
</dbReference>
<dbReference type="Gene3D" id="1.10.150.120">
    <property type="entry name" value="[2Fe-2S]-binding domain"/>
    <property type="match status" value="1"/>
</dbReference>
<evidence type="ECO:0000256" key="5">
    <source>
        <dbReference type="ARBA" id="ARBA00023014"/>
    </source>
</evidence>
<dbReference type="InterPro" id="IPR001041">
    <property type="entry name" value="2Fe-2S_ferredoxin-type"/>
</dbReference>
<dbReference type="EMBL" id="SNZF01000016">
    <property type="protein sequence ID" value="TDR34172.1"/>
    <property type="molecule type" value="Genomic_DNA"/>
</dbReference>
<dbReference type="OrthoDB" id="9806714at2"/>